<evidence type="ECO:0000256" key="1">
    <source>
        <dbReference type="SAM" id="MobiDB-lite"/>
    </source>
</evidence>
<protein>
    <submittedName>
        <fullName evidence="3">Divergent polysaccharide deacetylase family protein</fullName>
    </submittedName>
</protein>
<dbReference type="EMBL" id="JAZDRO010000001">
    <property type="protein sequence ID" value="MEE2565641.1"/>
    <property type="molecule type" value="Genomic_DNA"/>
</dbReference>
<feature type="transmembrane region" description="Helical" evidence="2">
    <location>
        <begin position="20"/>
        <end position="41"/>
    </location>
</feature>
<keyword evidence="2" id="KW-0812">Transmembrane</keyword>
<feature type="region of interest" description="Disordered" evidence="1">
    <location>
        <begin position="385"/>
        <end position="411"/>
    </location>
</feature>
<dbReference type="Proteomes" id="UP001310692">
    <property type="component" value="Unassembled WGS sequence"/>
</dbReference>
<dbReference type="InterPro" id="IPR011330">
    <property type="entry name" value="Glyco_hydro/deAcase_b/a-brl"/>
</dbReference>
<keyword evidence="2" id="KW-0472">Membrane</keyword>
<evidence type="ECO:0000313" key="4">
    <source>
        <dbReference type="Proteomes" id="UP001310692"/>
    </source>
</evidence>
<gene>
    <name evidence="3" type="ORF">V0U35_03025</name>
</gene>
<dbReference type="SUPFAM" id="SSF88713">
    <property type="entry name" value="Glycoside hydrolase/deacetylase"/>
    <property type="match status" value="1"/>
</dbReference>
<sequence length="411" mass="43209">MTTASYRRQTSEASPFRGPLLAGGGTAVLFALGIAAIALFGDPDGRPPIGRAGLGPAPEPPLRAEVTEVESARRPQPVQFEGDDPDIEPSLPGIEDVFDPGPLAGSDPGQAEIDHARAANALPAAPLAGLTEPGPSGPLPIIGVDGSRASQAYARPWHGDPNTPAIAIVVGGMGLNRAVTEAAIENLPPEVALSFAPYANDLQGWVDRARAAGHEVLIEIPMEPYDYPNNDPGPHTLLVDAGATENARRLTWLMSQTTGYFAVTNYLGARFTSTENPLADTMRRLERRGVAFLHDGSGRRATVEAAGRAAGAHWGIADRVLDEDPSPRSIDERLLMLEALAIQNGSAIGAGFAYPATVDQVESWAAGLEARGYVLAPPSAIMNRRAAQRAADEPSYRIPPARSEEDSGDGH</sequence>
<evidence type="ECO:0000256" key="2">
    <source>
        <dbReference type="SAM" id="Phobius"/>
    </source>
</evidence>
<dbReference type="RefSeq" id="WP_330195175.1">
    <property type="nucleotide sequence ID" value="NZ_JAZDRO010000001.1"/>
</dbReference>
<dbReference type="InterPro" id="IPR006837">
    <property type="entry name" value="Divergent_DAC"/>
</dbReference>
<dbReference type="Gene3D" id="3.20.20.370">
    <property type="entry name" value="Glycoside hydrolase/deacetylase"/>
    <property type="match status" value="1"/>
</dbReference>
<proteinExistence type="predicted"/>
<feature type="compositionally biased region" description="Basic and acidic residues" evidence="1">
    <location>
        <begin position="402"/>
        <end position="411"/>
    </location>
</feature>
<dbReference type="PANTHER" id="PTHR30105">
    <property type="entry name" value="UNCHARACTERIZED YIBQ-RELATED"/>
    <property type="match status" value="1"/>
</dbReference>
<name>A0ABU7LVP4_9PROT</name>
<keyword evidence="4" id="KW-1185">Reference proteome</keyword>
<comment type="caution">
    <text evidence="3">The sequence shown here is derived from an EMBL/GenBank/DDBJ whole genome shotgun (WGS) entry which is preliminary data.</text>
</comment>
<keyword evidence="2" id="KW-1133">Transmembrane helix</keyword>
<accession>A0ABU7LVP4</accession>
<dbReference type="PANTHER" id="PTHR30105:SF2">
    <property type="entry name" value="DIVERGENT POLYSACCHARIDE DEACETYLASE SUPERFAMILY"/>
    <property type="match status" value="1"/>
</dbReference>
<organism evidence="3 4">
    <name type="scientific">Hyphobacterium marinum</name>
    <dbReference type="NCBI Taxonomy" id="3116574"/>
    <lineage>
        <taxon>Bacteria</taxon>
        <taxon>Pseudomonadati</taxon>
        <taxon>Pseudomonadota</taxon>
        <taxon>Alphaproteobacteria</taxon>
        <taxon>Maricaulales</taxon>
        <taxon>Maricaulaceae</taxon>
        <taxon>Hyphobacterium</taxon>
    </lineage>
</organism>
<evidence type="ECO:0000313" key="3">
    <source>
        <dbReference type="EMBL" id="MEE2565641.1"/>
    </source>
</evidence>
<dbReference type="CDD" id="cd10936">
    <property type="entry name" value="CE4_DAC2"/>
    <property type="match status" value="1"/>
</dbReference>
<dbReference type="Pfam" id="PF04748">
    <property type="entry name" value="Polysacc_deac_2"/>
    <property type="match status" value="1"/>
</dbReference>
<reference evidence="3 4" key="1">
    <citation type="submission" date="2024-01" db="EMBL/GenBank/DDBJ databases">
        <title>Hyphobacterium bacterium isolated from marine sediment.</title>
        <authorList>
            <person name="Zhao S."/>
        </authorList>
    </citation>
    <scope>NUCLEOTIDE SEQUENCE [LARGE SCALE GENOMIC DNA]</scope>
    <source>
        <strain evidence="3 4">Y60-23</strain>
    </source>
</reference>